<evidence type="ECO:0000259" key="6">
    <source>
        <dbReference type="PROSITE" id="PS50011"/>
    </source>
</evidence>
<dbReference type="GO" id="GO:0005524">
    <property type="term" value="F:ATP binding"/>
    <property type="evidence" value="ECO:0007669"/>
    <property type="project" value="UniProtKB-KW"/>
</dbReference>
<dbReference type="InterPro" id="IPR000719">
    <property type="entry name" value="Prot_kinase_dom"/>
</dbReference>
<dbReference type="GO" id="GO:0005737">
    <property type="term" value="C:cytoplasm"/>
    <property type="evidence" value="ECO:0007669"/>
    <property type="project" value="TreeGrafter"/>
</dbReference>
<dbReference type="PROSITE" id="PS50011">
    <property type="entry name" value="PROTEIN_KINASE_DOM"/>
    <property type="match status" value="2"/>
</dbReference>
<dbReference type="SUPFAM" id="SSF56112">
    <property type="entry name" value="Protein kinase-like (PK-like)"/>
    <property type="match status" value="2"/>
</dbReference>
<evidence type="ECO:0000256" key="1">
    <source>
        <dbReference type="ARBA" id="ARBA00022527"/>
    </source>
</evidence>
<dbReference type="Proteomes" id="UP000708148">
    <property type="component" value="Unassembled WGS sequence"/>
</dbReference>
<evidence type="ECO:0000313" key="8">
    <source>
        <dbReference type="Proteomes" id="UP000708148"/>
    </source>
</evidence>
<protein>
    <recommendedName>
        <fullName evidence="6">Protein kinase domain-containing protein</fullName>
    </recommendedName>
</protein>
<dbReference type="Gene3D" id="1.10.510.10">
    <property type="entry name" value="Transferase(Phosphotransferase) domain 1"/>
    <property type="match status" value="2"/>
</dbReference>
<organism evidence="7 8">
    <name type="scientific">Ostreobium quekettii</name>
    <dbReference type="NCBI Taxonomy" id="121088"/>
    <lineage>
        <taxon>Eukaryota</taxon>
        <taxon>Viridiplantae</taxon>
        <taxon>Chlorophyta</taxon>
        <taxon>core chlorophytes</taxon>
        <taxon>Ulvophyceae</taxon>
        <taxon>TCBD clade</taxon>
        <taxon>Bryopsidales</taxon>
        <taxon>Ostreobineae</taxon>
        <taxon>Ostreobiaceae</taxon>
        <taxon>Ostreobium</taxon>
    </lineage>
</organism>
<dbReference type="GO" id="GO:0035556">
    <property type="term" value="P:intracellular signal transduction"/>
    <property type="evidence" value="ECO:0007669"/>
    <property type="project" value="TreeGrafter"/>
</dbReference>
<keyword evidence="8" id="KW-1185">Reference proteome</keyword>
<keyword evidence="1" id="KW-0723">Serine/threonine-protein kinase</keyword>
<dbReference type="SMART" id="SM00220">
    <property type="entry name" value="S_TKc"/>
    <property type="match status" value="2"/>
</dbReference>
<dbReference type="InterPro" id="IPR001245">
    <property type="entry name" value="Ser-Thr/Tyr_kinase_cat_dom"/>
</dbReference>
<evidence type="ECO:0000313" key="7">
    <source>
        <dbReference type="EMBL" id="CAD7701550.1"/>
    </source>
</evidence>
<dbReference type="Pfam" id="PF07714">
    <property type="entry name" value="PK_Tyr_Ser-Thr"/>
    <property type="match status" value="1"/>
</dbReference>
<feature type="domain" description="Protein kinase" evidence="6">
    <location>
        <begin position="158"/>
        <end position="414"/>
    </location>
</feature>
<dbReference type="GO" id="GO:0004674">
    <property type="term" value="F:protein serine/threonine kinase activity"/>
    <property type="evidence" value="ECO:0007669"/>
    <property type="project" value="TreeGrafter"/>
</dbReference>
<keyword evidence="4" id="KW-0418">Kinase</keyword>
<sequence length="761" mass="85625">MDFMYCHCMLRFLRETISVLRWNFTRTPECSQEDECRKDLSALVHMLKLALQLLEDHKFVDMRLLQSSEDTQVTADRILKAITVFASKWNMPGAKLLPSVVPTEYCQRDKEQLTKYLAHVLGIESSSFEASPVHVKEEWELAKEQLLERMTCELAVIPKLEITFGNRLGSNVHEASWKGSKVATRQVVPTGEQEMDIEKFAKLYTKAVVQISAETKYVVKVHGVTRSGALVMDLAKCNLQQWYRSSCALVAAKLVMLAQAAQALLSLHNSGIVYVHVKSSNFLIFDQNAEDYEDNPVRLAILSSEDSDLDMAHSTIQTARWMPAELYEGEAPSMKTDVYSFGAVLYELVMEEVPYGRSSTEAEVLRAKQNRQPPFRIPQRVEQLWPGDVLDLMMRCCSHDPDRRPSMREVHECLQEHCPPSQPASQEHIPLVSSAEHPHPRAQGIKWTARQLPADAHLRDEDPLLGHERYHTVRILSSTDHALLVVAADAHRGGKLVAVKLFVRQGDTKVNVKCISTHHPHVSRLREVFSWRGALGVAMELADRGNMRDYMTSCGDCALDEVVARFYFQQLVLAVDYCHRRGFAVGDLKLENLLLSTASDPGATYPVLWISNKLGMAVNVDPEQQKRYGDSTSGKIPDYTAPEKLLGISTNGMLADVWSCGVLLYVMLVGRFAFTGTRFNNVPVLSAVDMQDICTRIQRSEYVIPPSVSGGSADIIRACLAVNPDARITIDDILEHPWFQTGLPQRAVELNIRILIEEAER</sequence>
<dbReference type="AlphaFoldDB" id="A0A8S1J672"/>
<comment type="caution">
    <text evidence="7">The sequence shown here is derived from an EMBL/GenBank/DDBJ whole genome shotgun (WGS) entry which is preliminary data.</text>
</comment>
<keyword evidence="3" id="KW-0547">Nucleotide-binding</keyword>
<dbReference type="Pfam" id="PF00069">
    <property type="entry name" value="Pkinase"/>
    <property type="match status" value="1"/>
</dbReference>
<dbReference type="PANTHER" id="PTHR24346">
    <property type="entry name" value="MAP/MICROTUBULE AFFINITY-REGULATING KINASE"/>
    <property type="match status" value="1"/>
</dbReference>
<evidence type="ECO:0000256" key="4">
    <source>
        <dbReference type="ARBA" id="ARBA00022777"/>
    </source>
</evidence>
<accession>A0A8S1J672</accession>
<name>A0A8S1J672_9CHLO</name>
<reference evidence="7" key="1">
    <citation type="submission" date="2020-12" db="EMBL/GenBank/DDBJ databases">
        <authorList>
            <person name="Iha C."/>
        </authorList>
    </citation>
    <scope>NUCLEOTIDE SEQUENCE</scope>
</reference>
<evidence type="ECO:0000256" key="2">
    <source>
        <dbReference type="ARBA" id="ARBA00022679"/>
    </source>
</evidence>
<evidence type="ECO:0000256" key="3">
    <source>
        <dbReference type="ARBA" id="ARBA00022741"/>
    </source>
</evidence>
<gene>
    <name evidence="7" type="ORF">OSTQU699_LOCUS6909</name>
</gene>
<dbReference type="PANTHER" id="PTHR24346:SF82">
    <property type="entry name" value="KP78A-RELATED"/>
    <property type="match status" value="1"/>
</dbReference>
<keyword evidence="5" id="KW-0067">ATP-binding</keyword>
<keyword evidence="2" id="KW-0808">Transferase</keyword>
<feature type="domain" description="Protein kinase" evidence="6">
    <location>
        <begin position="470"/>
        <end position="739"/>
    </location>
</feature>
<dbReference type="EMBL" id="CAJHUC010001566">
    <property type="protein sequence ID" value="CAD7701550.1"/>
    <property type="molecule type" value="Genomic_DNA"/>
</dbReference>
<dbReference type="InterPro" id="IPR011009">
    <property type="entry name" value="Kinase-like_dom_sf"/>
</dbReference>
<proteinExistence type="predicted"/>
<evidence type="ECO:0000256" key="5">
    <source>
        <dbReference type="ARBA" id="ARBA00022840"/>
    </source>
</evidence>